<protein>
    <submittedName>
        <fullName evidence="1">Uncharacterized protein</fullName>
    </submittedName>
</protein>
<reference evidence="1" key="2">
    <citation type="submission" date="2025-08" db="UniProtKB">
        <authorList>
            <consortium name="Ensembl"/>
        </authorList>
    </citation>
    <scope>IDENTIFICATION</scope>
</reference>
<dbReference type="Ensembl" id="ENSCPVT00000027099.1">
    <property type="protein sequence ID" value="ENSCPVP00000025462.1"/>
    <property type="gene ID" value="ENSCPVG00000017454.1"/>
</dbReference>
<keyword evidence="2" id="KW-1185">Reference proteome</keyword>
<sequence>GGRGRGTRWPWHRVRGVLPKQCGAAAPPPRLFGPKPRDFGPRRFPGCFSRCALVCRCRSRPLLQGTRSPNATEPRGSRSPSWLRRGKGLSAAGFWGWAFLRASEEAAERARCCSGKVRTAPGEACPCPGCGRGLGVPGLRVPTLSRRLGLSPTPLEGRHCPRSRGLHRSSGCPHIWGMIAGFSGFSVSVAACLVF</sequence>
<accession>A0A8U8AVB0</accession>
<evidence type="ECO:0000313" key="2">
    <source>
        <dbReference type="Proteomes" id="UP000694382"/>
    </source>
</evidence>
<name>A0A8U8AVB0_GEOPR</name>
<reference evidence="1" key="1">
    <citation type="submission" date="2020-02" db="EMBL/GenBank/DDBJ databases">
        <authorList>
            <person name="Enbody D E."/>
            <person name="Pettersson E M."/>
        </authorList>
    </citation>
    <scope>NUCLEOTIDE SEQUENCE [LARGE SCALE GENOMIC DNA]</scope>
</reference>
<dbReference type="Proteomes" id="UP000694382">
    <property type="component" value="Chromosome 28"/>
</dbReference>
<organism evidence="1 2">
    <name type="scientific">Geospiza parvula</name>
    <name type="common">Small tree-finch</name>
    <name type="synonym">Camarhynchus parvulus</name>
    <dbReference type="NCBI Taxonomy" id="87175"/>
    <lineage>
        <taxon>Eukaryota</taxon>
        <taxon>Metazoa</taxon>
        <taxon>Chordata</taxon>
        <taxon>Craniata</taxon>
        <taxon>Vertebrata</taxon>
        <taxon>Euteleostomi</taxon>
        <taxon>Archelosauria</taxon>
        <taxon>Archosauria</taxon>
        <taxon>Dinosauria</taxon>
        <taxon>Saurischia</taxon>
        <taxon>Theropoda</taxon>
        <taxon>Coelurosauria</taxon>
        <taxon>Aves</taxon>
        <taxon>Neognathae</taxon>
        <taxon>Neoaves</taxon>
        <taxon>Telluraves</taxon>
        <taxon>Australaves</taxon>
        <taxon>Passeriformes</taxon>
        <taxon>Thraupidae</taxon>
        <taxon>Camarhynchus</taxon>
    </lineage>
</organism>
<dbReference type="AlphaFoldDB" id="A0A8U8AVB0"/>
<evidence type="ECO:0000313" key="1">
    <source>
        <dbReference type="Ensembl" id="ENSCPVP00000025462.1"/>
    </source>
</evidence>
<proteinExistence type="predicted"/>
<reference evidence="1" key="3">
    <citation type="submission" date="2025-09" db="UniProtKB">
        <authorList>
            <consortium name="Ensembl"/>
        </authorList>
    </citation>
    <scope>IDENTIFICATION</scope>
</reference>